<feature type="transmembrane region" description="Helical" evidence="6">
    <location>
        <begin position="620"/>
        <end position="641"/>
    </location>
</feature>
<dbReference type="InterPro" id="IPR045035">
    <property type="entry name" value="YSL-like"/>
</dbReference>
<evidence type="ECO:0000256" key="3">
    <source>
        <dbReference type="ARBA" id="ARBA00022692"/>
    </source>
</evidence>
<keyword evidence="4 6" id="KW-1133">Transmembrane helix</keyword>
<feature type="transmembrane region" description="Helical" evidence="6">
    <location>
        <begin position="596"/>
        <end position="614"/>
    </location>
</feature>
<keyword evidence="2" id="KW-0813">Transport</keyword>
<dbReference type="AlphaFoldDB" id="A0AAU7CGA0"/>
<evidence type="ECO:0000256" key="5">
    <source>
        <dbReference type="ARBA" id="ARBA00023136"/>
    </source>
</evidence>
<reference evidence="7" key="1">
    <citation type="submission" date="2024-05" db="EMBL/GenBank/DDBJ databases">
        <title>Planctomycetes of the genus Singulisphaera possess chitinolytic capabilities.</title>
        <authorList>
            <person name="Ivanova A."/>
        </authorList>
    </citation>
    <scope>NUCLEOTIDE SEQUENCE</scope>
    <source>
        <strain evidence="7">Ch08T</strain>
    </source>
</reference>
<dbReference type="EMBL" id="CP155447">
    <property type="protein sequence ID" value="XBH04029.1"/>
    <property type="molecule type" value="Genomic_DNA"/>
</dbReference>
<evidence type="ECO:0000256" key="4">
    <source>
        <dbReference type="ARBA" id="ARBA00022989"/>
    </source>
</evidence>
<evidence type="ECO:0000256" key="2">
    <source>
        <dbReference type="ARBA" id="ARBA00022448"/>
    </source>
</evidence>
<dbReference type="PANTHER" id="PTHR31645:SF0">
    <property type="entry name" value="OLIGOPEPTIDE TRANSPORTER YGL114W-RELATED"/>
    <property type="match status" value="1"/>
</dbReference>
<feature type="transmembrane region" description="Helical" evidence="6">
    <location>
        <begin position="376"/>
        <end position="395"/>
    </location>
</feature>
<dbReference type="Pfam" id="PF03169">
    <property type="entry name" value="OPT"/>
    <property type="match status" value="2"/>
</dbReference>
<dbReference type="PANTHER" id="PTHR31645">
    <property type="entry name" value="OLIGOPEPTIDE TRANSPORTER YGL114W-RELATED"/>
    <property type="match status" value="1"/>
</dbReference>
<proteinExistence type="predicted"/>
<protein>
    <submittedName>
        <fullName evidence="7">Oligopeptide transporter, OPT family</fullName>
    </submittedName>
</protein>
<accession>A0AAU7CGA0</accession>
<comment type="subcellular location">
    <subcellularLocation>
        <location evidence="1">Membrane</location>
        <topology evidence="1">Multi-pass membrane protein</topology>
    </subcellularLocation>
</comment>
<organism evidence="7">
    <name type="scientific">Singulisphaera sp. Ch08</name>
    <dbReference type="NCBI Taxonomy" id="3120278"/>
    <lineage>
        <taxon>Bacteria</taxon>
        <taxon>Pseudomonadati</taxon>
        <taxon>Planctomycetota</taxon>
        <taxon>Planctomycetia</taxon>
        <taxon>Isosphaerales</taxon>
        <taxon>Isosphaeraceae</taxon>
        <taxon>Singulisphaera</taxon>
    </lineage>
</organism>
<evidence type="ECO:0000256" key="6">
    <source>
        <dbReference type="SAM" id="Phobius"/>
    </source>
</evidence>
<feature type="transmembrane region" description="Helical" evidence="6">
    <location>
        <begin position="130"/>
        <end position="149"/>
    </location>
</feature>
<evidence type="ECO:0000256" key="1">
    <source>
        <dbReference type="ARBA" id="ARBA00004141"/>
    </source>
</evidence>
<dbReference type="RefSeq" id="WP_406696774.1">
    <property type="nucleotide sequence ID" value="NZ_CP155447.1"/>
</dbReference>
<feature type="transmembrane region" description="Helical" evidence="6">
    <location>
        <begin position="292"/>
        <end position="313"/>
    </location>
</feature>
<feature type="transmembrane region" description="Helical" evidence="6">
    <location>
        <begin position="434"/>
        <end position="452"/>
    </location>
</feature>
<keyword evidence="3 6" id="KW-0812">Transmembrane</keyword>
<sequence>MSVHTPPPAETPSEGLGSAYPVHKPYIHANTVMPELTWSAVLLGAILGIVFGASSLYLVLRVGMTVSASIPVAVLSITVFRAFSKILGTRPATILENNIVQTAGSAGESIAFGVGVTMPALMILGYDMELVRVMLVAALGGLLGILMMIPLRRAFIVKQHGSLTYPEGTACAKVLIVGEQGGSSAKTVFVGFGLAFVYQFLMQSLRLWEEYPAKVITKFKGAVVSLESSPVLMGVGYIIGFRISCVMVAGGMLAALVLTPAIAFFGETAATPIFPGLKLISKMNPKDIRDSYILYIGAGAVATGGIISLFQALPLIVSSIGSGVRDIRQSNRGGATEQSDRTDRDLPLWMVGLGSIALVAAIAATDLMPTDLSGRLMGAAMVVVFGFLFVTVSSRLTGEIGSSSNPISGMTVATLLLTCLIFVLMGWKAPSYRLAALSIAGIVCIAASNGGTTSQDLKTGFLVGATPRSQQISILVGALTSAVVIGFTLLLLNDASTVVTGRAEYLPTAQVDVATLTETATHQGKSYHVWRVVAPIKGAQPGKYLVDDQGQAHFLIDPAINGRVDTRDDGSKVVKYDAPKATLMALIIDGIMTGKLPWNLVLIGVFIAIVMHLAGVPALAFAVGVYLPLSTSVPIFIGGLVRAAVDWIKKTPAEESDSSPAVLLSSGYIAGGAIAGILIATLAIIPQASKLFDLSTRLPAHWNSSPWPSIVAFSFMTLVLFLVGIGALLRSVESPAVAEGIKGREEDL</sequence>
<feature type="transmembrane region" description="Helical" evidence="6">
    <location>
        <begin position="36"/>
        <end position="60"/>
    </location>
</feature>
<feature type="transmembrane region" description="Helical" evidence="6">
    <location>
        <begin position="66"/>
        <end position="84"/>
    </location>
</feature>
<feature type="transmembrane region" description="Helical" evidence="6">
    <location>
        <begin position="705"/>
        <end position="729"/>
    </location>
</feature>
<dbReference type="InterPro" id="IPR004814">
    <property type="entry name" value="Oligopep_transpt"/>
</dbReference>
<feature type="transmembrane region" description="Helical" evidence="6">
    <location>
        <begin position="662"/>
        <end position="685"/>
    </location>
</feature>
<evidence type="ECO:0000313" key="7">
    <source>
        <dbReference type="EMBL" id="XBH04029.1"/>
    </source>
</evidence>
<dbReference type="NCBIfam" id="TIGR00733">
    <property type="entry name" value="OPT family oligopeptide transporter"/>
    <property type="match status" value="1"/>
</dbReference>
<feature type="transmembrane region" description="Helical" evidence="6">
    <location>
        <begin position="407"/>
        <end position="427"/>
    </location>
</feature>
<feature type="transmembrane region" description="Helical" evidence="6">
    <location>
        <begin position="472"/>
        <end position="492"/>
    </location>
</feature>
<keyword evidence="5 6" id="KW-0472">Membrane</keyword>
<name>A0AAU7CGA0_9BACT</name>
<gene>
    <name evidence="7" type="ORF">V5E97_37880</name>
</gene>
<dbReference type="GO" id="GO:0035673">
    <property type="term" value="F:oligopeptide transmembrane transporter activity"/>
    <property type="evidence" value="ECO:0007669"/>
    <property type="project" value="InterPro"/>
</dbReference>
<dbReference type="InterPro" id="IPR004813">
    <property type="entry name" value="OPT"/>
</dbReference>
<feature type="transmembrane region" description="Helical" evidence="6">
    <location>
        <begin position="346"/>
        <end position="364"/>
    </location>
</feature>
<feature type="transmembrane region" description="Helical" evidence="6">
    <location>
        <begin position="105"/>
        <end position="124"/>
    </location>
</feature>
<dbReference type="GO" id="GO:0016020">
    <property type="term" value="C:membrane"/>
    <property type="evidence" value="ECO:0007669"/>
    <property type="project" value="UniProtKB-SubCell"/>
</dbReference>